<proteinExistence type="predicted"/>
<sequence length="50" mass="5871">MQRGITRQCTVRGVDILLDVDSEDESGDVRNYEMWRVGHYADKEPDTLDW</sequence>
<protein>
    <submittedName>
        <fullName evidence="1">Uncharacterized protein</fullName>
    </submittedName>
</protein>
<gene>
    <name evidence="1" type="ORF">METZ01_LOCUS506809</name>
</gene>
<accession>A0A383EC72</accession>
<name>A0A383EC72_9ZZZZ</name>
<dbReference type="AlphaFoldDB" id="A0A383EC72"/>
<organism evidence="1">
    <name type="scientific">marine metagenome</name>
    <dbReference type="NCBI Taxonomy" id="408172"/>
    <lineage>
        <taxon>unclassified sequences</taxon>
        <taxon>metagenomes</taxon>
        <taxon>ecological metagenomes</taxon>
    </lineage>
</organism>
<evidence type="ECO:0000313" key="1">
    <source>
        <dbReference type="EMBL" id="SVE53955.1"/>
    </source>
</evidence>
<dbReference type="EMBL" id="UINC01224364">
    <property type="protein sequence ID" value="SVE53955.1"/>
    <property type="molecule type" value="Genomic_DNA"/>
</dbReference>
<feature type="non-terminal residue" evidence="1">
    <location>
        <position position="50"/>
    </location>
</feature>
<reference evidence="1" key="1">
    <citation type="submission" date="2018-05" db="EMBL/GenBank/DDBJ databases">
        <authorList>
            <person name="Lanie J.A."/>
            <person name="Ng W.-L."/>
            <person name="Kazmierczak K.M."/>
            <person name="Andrzejewski T.M."/>
            <person name="Davidsen T.M."/>
            <person name="Wayne K.J."/>
            <person name="Tettelin H."/>
            <person name="Glass J.I."/>
            <person name="Rusch D."/>
            <person name="Podicherti R."/>
            <person name="Tsui H.-C.T."/>
            <person name="Winkler M.E."/>
        </authorList>
    </citation>
    <scope>NUCLEOTIDE SEQUENCE</scope>
</reference>